<keyword evidence="3" id="KW-1003">Cell membrane</keyword>
<name>A0ABS2ZMQ5_9BACL</name>
<feature type="domain" description="Polysaccharide chain length determinant N-terminal" evidence="8">
    <location>
        <begin position="5"/>
        <end position="88"/>
    </location>
</feature>
<evidence type="ECO:0000256" key="3">
    <source>
        <dbReference type="ARBA" id="ARBA00022475"/>
    </source>
</evidence>
<feature type="transmembrane region" description="Helical" evidence="7">
    <location>
        <begin position="168"/>
        <end position="189"/>
    </location>
</feature>
<keyword evidence="10" id="KW-1185">Reference proteome</keyword>
<dbReference type="PANTHER" id="PTHR32309:SF13">
    <property type="entry name" value="FERRIC ENTEROBACTIN TRANSPORT PROTEIN FEPE"/>
    <property type="match status" value="1"/>
</dbReference>
<protein>
    <recommendedName>
        <fullName evidence="8">Polysaccharide chain length determinant N-terminal domain-containing protein</fullName>
    </recommendedName>
</protein>
<dbReference type="EMBL" id="JAFHKR010000038">
    <property type="protein sequence ID" value="MBN3554139.1"/>
    <property type="molecule type" value="Genomic_DNA"/>
</dbReference>
<comment type="similarity">
    <text evidence="2">Belongs to the CpsC/CapA family.</text>
</comment>
<dbReference type="Proteomes" id="UP001296923">
    <property type="component" value="Unassembled WGS sequence"/>
</dbReference>
<keyword evidence="5 7" id="KW-1133">Transmembrane helix</keyword>
<evidence type="ECO:0000256" key="6">
    <source>
        <dbReference type="ARBA" id="ARBA00023136"/>
    </source>
</evidence>
<keyword evidence="4 7" id="KW-0812">Transmembrane</keyword>
<dbReference type="Pfam" id="PF02706">
    <property type="entry name" value="Wzz"/>
    <property type="match status" value="1"/>
</dbReference>
<reference evidence="9 10" key="1">
    <citation type="submission" date="2021-01" db="EMBL/GenBank/DDBJ databases">
        <title>Genome Sequencing of Type Strains.</title>
        <authorList>
            <person name="Lemaire J.F."/>
            <person name="Inderbitzin P."/>
            <person name="Collins S.B."/>
            <person name="Wespe N."/>
            <person name="Knight-Connoni V."/>
        </authorList>
    </citation>
    <scope>NUCLEOTIDE SEQUENCE [LARGE SCALE GENOMIC DNA]</scope>
    <source>
        <strain evidence="9 10">DSM 23009</strain>
    </source>
</reference>
<organism evidence="9 10">
    <name type="scientific">Fictibacillus nanhaiensis</name>
    <dbReference type="NCBI Taxonomy" id="742169"/>
    <lineage>
        <taxon>Bacteria</taxon>
        <taxon>Bacillati</taxon>
        <taxon>Bacillota</taxon>
        <taxon>Bacilli</taxon>
        <taxon>Bacillales</taxon>
        <taxon>Fictibacillaceae</taxon>
        <taxon>Fictibacillus</taxon>
    </lineage>
</organism>
<evidence type="ECO:0000256" key="1">
    <source>
        <dbReference type="ARBA" id="ARBA00004651"/>
    </source>
</evidence>
<evidence type="ECO:0000313" key="10">
    <source>
        <dbReference type="Proteomes" id="UP001296923"/>
    </source>
</evidence>
<proteinExistence type="inferred from homology"/>
<sequence length="245" mass="27782">MQEKMNIIDTINVLKRRKTIISVTTLTLFLFSCLVIVYFMSPSYQYSREVLVGGLQQDNTVNGNLQLINSYKDVIKSQIVMETLKKELNLNRSSTDIRNQISVLNNENSQIVSIVVNDQDARLARDIALTVTAVSKEKMKRFTEEDNIQVLNETGIEESASIQFMPTVLGVVLSLIISILAGACLAIIIDSLDDKLNHPKEVEDIFNVPLLGIIQSRLEVEEKRKTDIFIRRESLEFYGKQESIL</sequence>
<comment type="caution">
    <text evidence="9">The sequence shown here is derived from an EMBL/GenBank/DDBJ whole genome shotgun (WGS) entry which is preliminary data.</text>
</comment>
<evidence type="ECO:0000256" key="5">
    <source>
        <dbReference type="ARBA" id="ARBA00022989"/>
    </source>
</evidence>
<dbReference type="RefSeq" id="WP_205725189.1">
    <property type="nucleotide sequence ID" value="NZ_JAFHKR010000038.1"/>
</dbReference>
<evidence type="ECO:0000256" key="2">
    <source>
        <dbReference type="ARBA" id="ARBA00006683"/>
    </source>
</evidence>
<feature type="transmembrane region" description="Helical" evidence="7">
    <location>
        <begin position="20"/>
        <end position="41"/>
    </location>
</feature>
<gene>
    <name evidence="9" type="ORF">JYA63_07690</name>
</gene>
<evidence type="ECO:0000313" key="9">
    <source>
        <dbReference type="EMBL" id="MBN3554139.1"/>
    </source>
</evidence>
<evidence type="ECO:0000259" key="8">
    <source>
        <dbReference type="Pfam" id="PF02706"/>
    </source>
</evidence>
<dbReference type="InterPro" id="IPR003856">
    <property type="entry name" value="LPS_length_determ_N"/>
</dbReference>
<accession>A0ABS2ZMQ5</accession>
<keyword evidence="6 7" id="KW-0472">Membrane</keyword>
<evidence type="ECO:0000256" key="4">
    <source>
        <dbReference type="ARBA" id="ARBA00022692"/>
    </source>
</evidence>
<dbReference type="PANTHER" id="PTHR32309">
    <property type="entry name" value="TYROSINE-PROTEIN KINASE"/>
    <property type="match status" value="1"/>
</dbReference>
<evidence type="ECO:0000256" key="7">
    <source>
        <dbReference type="SAM" id="Phobius"/>
    </source>
</evidence>
<dbReference type="InterPro" id="IPR050445">
    <property type="entry name" value="Bact_polysacc_biosynth/exp"/>
</dbReference>
<comment type="subcellular location">
    <subcellularLocation>
        <location evidence="1">Cell membrane</location>
        <topology evidence="1">Multi-pass membrane protein</topology>
    </subcellularLocation>
</comment>
<dbReference type="PROSITE" id="PS51257">
    <property type="entry name" value="PROKAR_LIPOPROTEIN"/>
    <property type="match status" value="1"/>
</dbReference>